<dbReference type="HOGENOM" id="CLU_024435_0_0_6"/>
<dbReference type="SUPFAM" id="SSF50952">
    <property type="entry name" value="Soluble quinoprotein glucose dehydrogenase"/>
    <property type="match status" value="1"/>
</dbReference>
<dbReference type="OrthoDB" id="9770043at2"/>
<dbReference type="Gene3D" id="2.120.10.30">
    <property type="entry name" value="TolB, C-terminal domain"/>
    <property type="match status" value="1"/>
</dbReference>
<protein>
    <recommendedName>
        <fullName evidence="2">Pyrroloquinoline quinone-dependent pyranose dehydrogenase beta-propeller domain-containing protein</fullName>
    </recommendedName>
</protein>
<dbReference type="PANTHER" id="PTHR19328:SF55">
    <property type="entry name" value="BLR6566 PROTEIN"/>
    <property type="match status" value="1"/>
</dbReference>
<feature type="domain" description="Pyrroloquinoline quinone-dependent pyranose dehydrogenase beta-propeller" evidence="2">
    <location>
        <begin position="328"/>
        <end position="432"/>
    </location>
</feature>
<comment type="caution">
    <text evidence="3">The sequence shown here is derived from an EMBL/GenBank/DDBJ whole genome shotgun (WGS) entry which is preliminary data.</text>
</comment>
<evidence type="ECO:0000256" key="1">
    <source>
        <dbReference type="SAM" id="SignalP"/>
    </source>
</evidence>
<dbReference type="PROSITE" id="PS51257">
    <property type="entry name" value="PROKAR_LIPOPROTEIN"/>
    <property type="match status" value="1"/>
</dbReference>
<dbReference type="PATRIC" id="fig|1217715.3.peg.2540"/>
<dbReference type="Proteomes" id="UP000013086">
    <property type="component" value="Unassembled WGS sequence"/>
</dbReference>
<dbReference type="PANTHER" id="PTHR19328">
    <property type="entry name" value="HEDGEHOG-INTERACTING PROTEIN"/>
    <property type="match status" value="1"/>
</dbReference>
<dbReference type="InterPro" id="IPR054539">
    <property type="entry name" value="Beta-prop_PDH"/>
</dbReference>
<proteinExistence type="predicted"/>
<evidence type="ECO:0000259" key="2">
    <source>
        <dbReference type="Pfam" id="PF22807"/>
    </source>
</evidence>
<accession>N8NXK4</accession>
<keyword evidence="1" id="KW-0732">Signal</keyword>
<feature type="signal peptide" evidence="1">
    <location>
        <begin position="1"/>
        <end position="22"/>
    </location>
</feature>
<evidence type="ECO:0000313" key="4">
    <source>
        <dbReference type="Proteomes" id="UP000013086"/>
    </source>
</evidence>
<reference evidence="3 4" key="1">
    <citation type="submission" date="2013-02" db="EMBL/GenBank/DDBJ databases">
        <title>The Genome Sequence of Acinetobacter sp. ANC 3994.</title>
        <authorList>
            <consortium name="The Broad Institute Genome Sequencing Platform"/>
            <consortium name="The Broad Institute Genome Sequencing Center for Infectious Disease"/>
            <person name="Cerqueira G."/>
            <person name="Feldgarden M."/>
            <person name="Courvalin P."/>
            <person name="Perichon B."/>
            <person name="Grillot-Courvalin C."/>
            <person name="Clermont D."/>
            <person name="Rocha E."/>
            <person name="Yoon E.-J."/>
            <person name="Nemec A."/>
            <person name="Walker B."/>
            <person name="Young S.K."/>
            <person name="Zeng Q."/>
            <person name="Gargeya S."/>
            <person name="Fitzgerald M."/>
            <person name="Haas B."/>
            <person name="Abouelleil A."/>
            <person name="Alvarado L."/>
            <person name="Arachchi H.M."/>
            <person name="Berlin A.M."/>
            <person name="Chapman S.B."/>
            <person name="Dewar J."/>
            <person name="Goldberg J."/>
            <person name="Griggs A."/>
            <person name="Gujja S."/>
            <person name="Hansen M."/>
            <person name="Howarth C."/>
            <person name="Imamovic A."/>
            <person name="Larimer J."/>
            <person name="McCowan C."/>
            <person name="Murphy C."/>
            <person name="Neiman D."/>
            <person name="Pearson M."/>
            <person name="Priest M."/>
            <person name="Roberts A."/>
            <person name="Saif S."/>
            <person name="Shea T."/>
            <person name="Sisk P."/>
            <person name="Sykes S."/>
            <person name="Wortman J."/>
            <person name="Nusbaum C."/>
            <person name="Birren B."/>
        </authorList>
    </citation>
    <scope>NUCLEOTIDE SEQUENCE [LARGE SCALE GENOMIC DNA]</scope>
    <source>
        <strain evidence="3 4">ANC 3994</strain>
    </source>
</reference>
<organism evidence="3 4">
    <name type="scientific">Acinetobacter bohemicus ANC 3994</name>
    <dbReference type="NCBI Taxonomy" id="1217715"/>
    <lineage>
        <taxon>Bacteria</taxon>
        <taxon>Pseudomonadati</taxon>
        <taxon>Pseudomonadota</taxon>
        <taxon>Gammaproteobacteria</taxon>
        <taxon>Moraxellales</taxon>
        <taxon>Moraxellaceae</taxon>
        <taxon>Acinetobacter</taxon>
    </lineage>
</organism>
<gene>
    <name evidence="3" type="ORF">F994_02599</name>
</gene>
<dbReference type="InterPro" id="IPR011041">
    <property type="entry name" value="Quinoprot_gluc/sorb_DH_b-prop"/>
</dbReference>
<dbReference type="AlphaFoldDB" id="N8NXK4"/>
<dbReference type="eggNOG" id="COG2133">
    <property type="taxonomic scope" value="Bacteria"/>
</dbReference>
<dbReference type="EMBL" id="APOH01000016">
    <property type="protein sequence ID" value="ENU18915.1"/>
    <property type="molecule type" value="Genomic_DNA"/>
</dbReference>
<feature type="chain" id="PRO_5004129685" description="Pyrroloquinoline quinone-dependent pyranose dehydrogenase beta-propeller domain-containing protein" evidence="1">
    <location>
        <begin position="23"/>
        <end position="450"/>
    </location>
</feature>
<sequence>MSARFLLPIVSFAIVLALTGCASPSNSPITDSYGPQPNLPEPKSSLLPTVNIAPAKGWPAGMMPTPAAGLKVQAFAGELEHPRWLHVLPNGDVLVAETDAPFKPDDGKGLKGKIAKLVMKRAGSSHPSANRISLLRDSNGDGIADQKTVFLQNLNSPFGMALVGNMLYVANTDALMRFAYQEGATQITASGTKVLDLPGGTLNHHWTKNVIANPAGTKLYITVGSNSNVAENGFDQEVGRALIMEFDIASGKARPFATGLRNPNGMDWQPQSGKLWTVVNERDELGNDLVPDYMTSVKDGAFYGWPYSYYGQHVDTRVKPQNPELVARAIKPDYALGNHTASLGLAFYAAELMPQYRGGALIGQHGSWNRKPHSGYKVIFVPFQNGQPSGKPQDVLTGFLSDKGDAFGRPVGVVVDFSGAILVADDVGDMIWRVSPVGATTYETPINQAP</sequence>
<name>N8NXK4_9GAMM</name>
<dbReference type="RefSeq" id="WP_004649146.1">
    <property type="nucleotide sequence ID" value="NZ_KB849164.1"/>
</dbReference>
<evidence type="ECO:0000313" key="3">
    <source>
        <dbReference type="EMBL" id="ENU18915.1"/>
    </source>
</evidence>
<dbReference type="Pfam" id="PF22807">
    <property type="entry name" value="TrAA12"/>
    <property type="match status" value="2"/>
</dbReference>
<feature type="domain" description="Pyrroloquinoline quinone-dependent pyranose dehydrogenase beta-propeller" evidence="2">
    <location>
        <begin position="139"/>
        <end position="286"/>
    </location>
</feature>
<dbReference type="InterPro" id="IPR011042">
    <property type="entry name" value="6-blade_b-propeller_TolB-like"/>
</dbReference>